<organism evidence="2 3">
    <name type="scientific">Patellaria atrata CBS 101060</name>
    <dbReference type="NCBI Taxonomy" id="1346257"/>
    <lineage>
        <taxon>Eukaryota</taxon>
        <taxon>Fungi</taxon>
        <taxon>Dikarya</taxon>
        <taxon>Ascomycota</taxon>
        <taxon>Pezizomycotina</taxon>
        <taxon>Dothideomycetes</taxon>
        <taxon>Dothideomycetes incertae sedis</taxon>
        <taxon>Patellariales</taxon>
        <taxon>Patellariaceae</taxon>
        <taxon>Patellaria</taxon>
    </lineage>
</organism>
<evidence type="ECO:0000313" key="2">
    <source>
        <dbReference type="EMBL" id="KAF2840385.1"/>
    </source>
</evidence>
<sequence length="307" mass="32870">MPATHLPTTRAFLTSLISSLPAPQSSTSSTNPLRDLPTSSNSRNTLLTLHVLFPTEFLPALDLLDRGLVTRYRIQVDANTGVKSGDKGPGTEKNDPDGLNDNKVDGNPQDDSLARRGDDNLGGDEIGGDYGALITEQATITTSATGVLDPDIEPKKEERSHIDQREEDDQGLIVYYVRSAQPKPTHQRSQSRFYDPSAVTYEVRLGAWNCSCPAFAFAAFPAASASPISATFPPATSIIPQEENMGGDGKVNDEPDWMFGGISNGIAVCKHLFACILAEKCPLFKGSVEEKMIGIEEAAGMAAGWAG</sequence>
<evidence type="ECO:0008006" key="4">
    <source>
        <dbReference type="Google" id="ProtNLM"/>
    </source>
</evidence>
<feature type="region of interest" description="Disordered" evidence="1">
    <location>
        <begin position="147"/>
        <end position="167"/>
    </location>
</feature>
<proteinExistence type="predicted"/>
<dbReference type="Proteomes" id="UP000799429">
    <property type="component" value="Unassembled WGS sequence"/>
</dbReference>
<name>A0A9P4SD29_9PEZI</name>
<dbReference type="AlphaFoldDB" id="A0A9P4SD29"/>
<feature type="compositionally biased region" description="Low complexity" evidence="1">
    <location>
        <begin position="20"/>
        <end position="30"/>
    </location>
</feature>
<evidence type="ECO:0000256" key="1">
    <source>
        <dbReference type="SAM" id="MobiDB-lite"/>
    </source>
</evidence>
<feature type="region of interest" description="Disordered" evidence="1">
    <location>
        <begin position="80"/>
        <end position="128"/>
    </location>
</feature>
<protein>
    <recommendedName>
        <fullName evidence="4">SWIM-type domain-containing protein</fullName>
    </recommendedName>
</protein>
<dbReference type="OrthoDB" id="5413281at2759"/>
<keyword evidence="3" id="KW-1185">Reference proteome</keyword>
<feature type="region of interest" description="Disordered" evidence="1">
    <location>
        <begin position="20"/>
        <end position="41"/>
    </location>
</feature>
<gene>
    <name evidence="2" type="ORF">M501DRAFT_1015440</name>
</gene>
<feature type="compositionally biased region" description="Basic and acidic residues" evidence="1">
    <location>
        <begin position="84"/>
        <end position="104"/>
    </location>
</feature>
<dbReference type="EMBL" id="MU006093">
    <property type="protein sequence ID" value="KAF2840385.1"/>
    <property type="molecule type" value="Genomic_DNA"/>
</dbReference>
<feature type="compositionally biased region" description="Basic and acidic residues" evidence="1">
    <location>
        <begin position="152"/>
        <end position="164"/>
    </location>
</feature>
<reference evidence="2" key="1">
    <citation type="journal article" date="2020" name="Stud. Mycol.">
        <title>101 Dothideomycetes genomes: a test case for predicting lifestyles and emergence of pathogens.</title>
        <authorList>
            <person name="Haridas S."/>
            <person name="Albert R."/>
            <person name="Binder M."/>
            <person name="Bloem J."/>
            <person name="Labutti K."/>
            <person name="Salamov A."/>
            <person name="Andreopoulos B."/>
            <person name="Baker S."/>
            <person name="Barry K."/>
            <person name="Bills G."/>
            <person name="Bluhm B."/>
            <person name="Cannon C."/>
            <person name="Castanera R."/>
            <person name="Culley D."/>
            <person name="Daum C."/>
            <person name="Ezra D."/>
            <person name="Gonzalez J."/>
            <person name="Henrissat B."/>
            <person name="Kuo A."/>
            <person name="Liang C."/>
            <person name="Lipzen A."/>
            <person name="Lutzoni F."/>
            <person name="Magnuson J."/>
            <person name="Mondo S."/>
            <person name="Nolan M."/>
            <person name="Ohm R."/>
            <person name="Pangilinan J."/>
            <person name="Park H.-J."/>
            <person name="Ramirez L."/>
            <person name="Alfaro M."/>
            <person name="Sun H."/>
            <person name="Tritt A."/>
            <person name="Yoshinaga Y."/>
            <person name="Zwiers L.-H."/>
            <person name="Turgeon B."/>
            <person name="Goodwin S."/>
            <person name="Spatafora J."/>
            <person name="Crous P."/>
            <person name="Grigoriev I."/>
        </authorList>
    </citation>
    <scope>NUCLEOTIDE SEQUENCE</scope>
    <source>
        <strain evidence="2">CBS 101060</strain>
    </source>
</reference>
<accession>A0A9P4SD29</accession>
<comment type="caution">
    <text evidence="2">The sequence shown here is derived from an EMBL/GenBank/DDBJ whole genome shotgun (WGS) entry which is preliminary data.</text>
</comment>
<evidence type="ECO:0000313" key="3">
    <source>
        <dbReference type="Proteomes" id="UP000799429"/>
    </source>
</evidence>